<dbReference type="Proteomes" id="UP001219518">
    <property type="component" value="Unassembled WGS sequence"/>
</dbReference>
<reference evidence="1" key="1">
    <citation type="submission" date="2021-07" db="EMBL/GenBank/DDBJ databases">
        <authorList>
            <person name="Catto M.A."/>
            <person name="Jacobson A."/>
            <person name="Kennedy G."/>
            <person name="Labadie P."/>
            <person name="Hunt B.G."/>
            <person name="Srinivasan R."/>
        </authorList>
    </citation>
    <scope>NUCLEOTIDE SEQUENCE</scope>
    <source>
        <strain evidence="1">PL_HMW_Pooled</strain>
        <tissue evidence="1">Head</tissue>
    </source>
</reference>
<comment type="caution">
    <text evidence="1">The sequence shown here is derived from an EMBL/GenBank/DDBJ whole genome shotgun (WGS) entry which is preliminary data.</text>
</comment>
<evidence type="ECO:0000313" key="1">
    <source>
        <dbReference type="EMBL" id="KAK3910269.1"/>
    </source>
</evidence>
<sequence length="310" mass="35149">MLKPVALIHKLTIGGVSVVILPYKWSSTSQREHHSSVCDSPVHFAAMEAKRPASDRVDEPAAKGRLSFPLRYKDLVMDLGEEGSLDLTPALDLHPQVFAASPSSNQAEPKTPIPPREVYAKNFPIIKNGMKYFKIDVDINSFTPFVSLVSETSKTIQLSNKELHDLVSEETFNMVLKNFESKKTKPVELGDVLVSIKAYATTNNVCTKKNNIKVYFAMSSWKFFQRIKQMLKIYLSQCETQCFYCTSNFVPLLTQARNFCLPLLEKIAKMSESDIFTTLINAFDVPNIFFPEEIKQEMLAYHLEFLTDTL</sequence>
<reference evidence="1" key="2">
    <citation type="journal article" date="2023" name="BMC Genomics">
        <title>Pest status, molecular evolution, and epigenetic factors derived from the genome assembly of Frankliniella fusca, a thysanopteran phytovirus vector.</title>
        <authorList>
            <person name="Catto M.A."/>
            <person name="Labadie P.E."/>
            <person name="Jacobson A.L."/>
            <person name="Kennedy G.G."/>
            <person name="Srinivasan R."/>
            <person name="Hunt B.G."/>
        </authorList>
    </citation>
    <scope>NUCLEOTIDE SEQUENCE</scope>
    <source>
        <strain evidence="1">PL_HMW_Pooled</strain>
    </source>
</reference>
<name>A0AAE1GW69_9NEOP</name>
<keyword evidence="2" id="KW-1185">Reference proteome</keyword>
<dbReference type="AlphaFoldDB" id="A0AAE1GW69"/>
<feature type="non-terminal residue" evidence="1">
    <location>
        <position position="310"/>
    </location>
</feature>
<organism evidence="1 2">
    <name type="scientific">Frankliniella fusca</name>
    <dbReference type="NCBI Taxonomy" id="407009"/>
    <lineage>
        <taxon>Eukaryota</taxon>
        <taxon>Metazoa</taxon>
        <taxon>Ecdysozoa</taxon>
        <taxon>Arthropoda</taxon>
        <taxon>Hexapoda</taxon>
        <taxon>Insecta</taxon>
        <taxon>Pterygota</taxon>
        <taxon>Neoptera</taxon>
        <taxon>Paraneoptera</taxon>
        <taxon>Thysanoptera</taxon>
        <taxon>Terebrantia</taxon>
        <taxon>Thripoidea</taxon>
        <taxon>Thripidae</taxon>
        <taxon>Frankliniella</taxon>
    </lineage>
</organism>
<dbReference type="EMBL" id="JAHWGI010000148">
    <property type="protein sequence ID" value="KAK3910269.1"/>
    <property type="molecule type" value="Genomic_DNA"/>
</dbReference>
<gene>
    <name evidence="1" type="ORF">KUF71_004143</name>
</gene>
<protein>
    <submittedName>
        <fullName evidence="1">Angelicin synthase</fullName>
    </submittedName>
</protein>
<evidence type="ECO:0000313" key="2">
    <source>
        <dbReference type="Proteomes" id="UP001219518"/>
    </source>
</evidence>
<accession>A0AAE1GW69</accession>
<proteinExistence type="predicted"/>